<feature type="domain" description="2EXR" evidence="1">
    <location>
        <begin position="17"/>
        <end position="85"/>
    </location>
</feature>
<evidence type="ECO:0000313" key="2">
    <source>
        <dbReference type="EMBL" id="KAF2669580.1"/>
    </source>
</evidence>
<dbReference type="EMBL" id="MU004235">
    <property type="protein sequence ID" value="KAF2669580.1"/>
    <property type="molecule type" value="Genomic_DNA"/>
</dbReference>
<dbReference type="OrthoDB" id="62952at2759"/>
<dbReference type="Pfam" id="PF20150">
    <property type="entry name" value="2EXR"/>
    <property type="match status" value="1"/>
</dbReference>
<protein>
    <recommendedName>
        <fullName evidence="1">2EXR domain-containing protein</fullName>
    </recommendedName>
</protein>
<sequence>MAHVRSAPKTPMASDSSFLRLPVEIRLQIYQQLVPDPSMNMFLYHEYTRLPPDSFFRLDKEPCCPAILRVCRQIYYEAISLFYAVLPFDIEITGPSIEFLGKKYGGLGEPKILPSTFRHVRRLMVFNRLYWYGGNLRDWQQYACPTVLFDALASGSNSLCDVSFTSIHFMGPEVMYTKLLEAYLEGPRLFDTVVKYNFDPWRQLRGVQLRFSYVLPFNTRKNLRYIVDRSGHSKDVVFTTAEKMKRKMIKSLEELKTIVSQPRSMITDEEDDLSGK</sequence>
<dbReference type="InterPro" id="IPR038883">
    <property type="entry name" value="AN11006-like"/>
</dbReference>
<evidence type="ECO:0000259" key="1">
    <source>
        <dbReference type="Pfam" id="PF20150"/>
    </source>
</evidence>
<accession>A0A6A6UCI6</accession>
<dbReference type="InterPro" id="IPR045518">
    <property type="entry name" value="2EXR"/>
</dbReference>
<gene>
    <name evidence="2" type="ORF">BT63DRAFT_264420</name>
</gene>
<reference evidence="2" key="1">
    <citation type="journal article" date="2020" name="Stud. Mycol.">
        <title>101 Dothideomycetes genomes: a test case for predicting lifestyles and emergence of pathogens.</title>
        <authorList>
            <person name="Haridas S."/>
            <person name="Albert R."/>
            <person name="Binder M."/>
            <person name="Bloem J."/>
            <person name="Labutti K."/>
            <person name="Salamov A."/>
            <person name="Andreopoulos B."/>
            <person name="Baker S."/>
            <person name="Barry K."/>
            <person name="Bills G."/>
            <person name="Bluhm B."/>
            <person name="Cannon C."/>
            <person name="Castanera R."/>
            <person name="Culley D."/>
            <person name="Daum C."/>
            <person name="Ezra D."/>
            <person name="Gonzalez J."/>
            <person name="Henrissat B."/>
            <person name="Kuo A."/>
            <person name="Liang C."/>
            <person name="Lipzen A."/>
            <person name="Lutzoni F."/>
            <person name="Magnuson J."/>
            <person name="Mondo S."/>
            <person name="Nolan M."/>
            <person name="Ohm R."/>
            <person name="Pangilinan J."/>
            <person name="Park H.-J."/>
            <person name="Ramirez L."/>
            <person name="Alfaro M."/>
            <person name="Sun H."/>
            <person name="Tritt A."/>
            <person name="Yoshinaga Y."/>
            <person name="Zwiers L.-H."/>
            <person name="Turgeon B."/>
            <person name="Goodwin S."/>
            <person name="Spatafora J."/>
            <person name="Crous P."/>
            <person name="Grigoriev I."/>
        </authorList>
    </citation>
    <scope>NUCLEOTIDE SEQUENCE</scope>
    <source>
        <strain evidence="2">CBS 115976</strain>
    </source>
</reference>
<name>A0A6A6UCI6_9PEZI</name>
<evidence type="ECO:0000313" key="3">
    <source>
        <dbReference type="Proteomes" id="UP000799302"/>
    </source>
</evidence>
<proteinExistence type="predicted"/>
<keyword evidence="3" id="KW-1185">Reference proteome</keyword>
<organism evidence="2 3">
    <name type="scientific">Microthyrium microscopicum</name>
    <dbReference type="NCBI Taxonomy" id="703497"/>
    <lineage>
        <taxon>Eukaryota</taxon>
        <taxon>Fungi</taxon>
        <taxon>Dikarya</taxon>
        <taxon>Ascomycota</taxon>
        <taxon>Pezizomycotina</taxon>
        <taxon>Dothideomycetes</taxon>
        <taxon>Dothideomycetes incertae sedis</taxon>
        <taxon>Microthyriales</taxon>
        <taxon>Microthyriaceae</taxon>
        <taxon>Microthyrium</taxon>
    </lineage>
</organism>
<dbReference type="PANTHER" id="PTHR42085:SF2">
    <property type="entry name" value="F-BOX DOMAIN-CONTAINING PROTEIN"/>
    <property type="match status" value="1"/>
</dbReference>
<dbReference type="PANTHER" id="PTHR42085">
    <property type="entry name" value="F-BOX DOMAIN-CONTAINING PROTEIN"/>
    <property type="match status" value="1"/>
</dbReference>
<dbReference type="Proteomes" id="UP000799302">
    <property type="component" value="Unassembled WGS sequence"/>
</dbReference>
<dbReference type="AlphaFoldDB" id="A0A6A6UCI6"/>